<proteinExistence type="predicted"/>
<keyword evidence="2" id="KW-1185">Reference proteome</keyword>
<dbReference type="Proteomes" id="UP001055811">
    <property type="component" value="Linkage Group LG08"/>
</dbReference>
<reference evidence="2" key="1">
    <citation type="journal article" date="2022" name="Mol. Ecol. Resour.">
        <title>The genomes of chicory, endive, great burdock and yacon provide insights into Asteraceae palaeo-polyploidization history and plant inulin production.</title>
        <authorList>
            <person name="Fan W."/>
            <person name="Wang S."/>
            <person name="Wang H."/>
            <person name="Wang A."/>
            <person name="Jiang F."/>
            <person name="Liu H."/>
            <person name="Zhao H."/>
            <person name="Xu D."/>
            <person name="Zhang Y."/>
        </authorList>
    </citation>
    <scope>NUCLEOTIDE SEQUENCE [LARGE SCALE GENOMIC DNA]</scope>
    <source>
        <strain evidence="2">cv. Punajuju</strain>
    </source>
</reference>
<gene>
    <name evidence="1" type="ORF">L2E82_45200</name>
</gene>
<reference evidence="1 2" key="2">
    <citation type="journal article" date="2022" name="Mol. Ecol. Resour.">
        <title>The genomes of chicory, endive, great burdock and yacon provide insights into Asteraceae paleo-polyploidization history and plant inulin production.</title>
        <authorList>
            <person name="Fan W."/>
            <person name="Wang S."/>
            <person name="Wang H."/>
            <person name="Wang A."/>
            <person name="Jiang F."/>
            <person name="Liu H."/>
            <person name="Zhao H."/>
            <person name="Xu D."/>
            <person name="Zhang Y."/>
        </authorList>
    </citation>
    <scope>NUCLEOTIDE SEQUENCE [LARGE SCALE GENOMIC DNA]</scope>
    <source>
        <strain evidence="2">cv. Punajuju</strain>
        <tissue evidence="1">Leaves</tissue>
    </source>
</reference>
<name>A0ACB8ZS80_CICIN</name>
<protein>
    <submittedName>
        <fullName evidence="1">Uncharacterized protein</fullName>
    </submittedName>
</protein>
<comment type="caution">
    <text evidence="1">The sequence shown here is derived from an EMBL/GenBank/DDBJ whole genome shotgun (WGS) entry which is preliminary data.</text>
</comment>
<sequence length="124" mass="14179">MVKEQRKRNCMNLQLRSRYRHSTKGLKFEMATIMSAGMSGPTVGYGKSNIEYSEEKKSKLSFKQRAINASNKFRTSFGKKGRKNGKLVSVVEHVHDANELKLVDAFHQALILEELLQQNMMITT</sequence>
<dbReference type="EMBL" id="CM042016">
    <property type="protein sequence ID" value="KAI3700566.1"/>
    <property type="molecule type" value="Genomic_DNA"/>
</dbReference>
<accession>A0ACB8ZS80</accession>
<evidence type="ECO:0000313" key="2">
    <source>
        <dbReference type="Proteomes" id="UP001055811"/>
    </source>
</evidence>
<evidence type="ECO:0000313" key="1">
    <source>
        <dbReference type="EMBL" id="KAI3700566.1"/>
    </source>
</evidence>
<organism evidence="1 2">
    <name type="scientific">Cichorium intybus</name>
    <name type="common">Chicory</name>
    <dbReference type="NCBI Taxonomy" id="13427"/>
    <lineage>
        <taxon>Eukaryota</taxon>
        <taxon>Viridiplantae</taxon>
        <taxon>Streptophyta</taxon>
        <taxon>Embryophyta</taxon>
        <taxon>Tracheophyta</taxon>
        <taxon>Spermatophyta</taxon>
        <taxon>Magnoliopsida</taxon>
        <taxon>eudicotyledons</taxon>
        <taxon>Gunneridae</taxon>
        <taxon>Pentapetalae</taxon>
        <taxon>asterids</taxon>
        <taxon>campanulids</taxon>
        <taxon>Asterales</taxon>
        <taxon>Asteraceae</taxon>
        <taxon>Cichorioideae</taxon>
        <taxon>Cichorieae</taxon>
        <taxon>Cichoriinae</taxon>
        <taxon>Cichorium</taxon>
    </lineage>
</organism>